<dbReference type="InterPro" id="IPR003018">
    <property type="entry name" value="GAF"/>
</dbReference>
<dbReference type="Pfam" id="PF02518">
    <property type="entry name" value="HATPase_c"/>
    <property type="match status" value="1"/>
</dbReference>
<evidence type="ECO:0000256" key="5">
    <source>
        <dbReference type="ARBA" id="ARBA00022741"/>
    </source>
</evidence>
<evidence type="ECO:0000256" key="8">
    <source>
        <dbReference type="ARBA" id="ARBA00023012"/>
    </source>
</evidence>
<dbReference type="InterPro" id="IPR004358">
    <property type="entry name" value="Sig_transdc_His_kin-like_C"/>
</dbReference>
<dbReference type="SUPFAM" id="SSF55781">
    <property type="entry name" value="GAF domain-like"/>
    <property type="match status" value="1"/>
</dbReference>
<dbReference type="PANTHER" id="PTHR43065">
    <property type="entry name" value="SENSOR HISTIDINE KINASE"/>
    <property type="match status" value="1"/>
</dbReference>
<feature type="domain" description="FHA" evidence="9">
    <location>
        <begin position="27"/>
        <end position="76"/>
    </location>
</feature>
<dbReference type="EMBL" id="CP017641">
    <property type="protein sequence ID" value="APZ91119.1"/>
    <property type="molecule type" value="Genomic_DNA"/>
</dbReference>
<dbReference type="SMART" id="SM00065">
    <property type="entry name" value="GAF"/>
    <property type="match status" value="1"/>
</dbReference>
<dbReference type="Gene3D" id="2.60.200.20">
    <property type="match status" value="1"/>
</dbReference>
<dbReference type="SMART" id="SM00388">
    <property type="entry name" value="HisKA"/>
    <property type="match status" value="1"/>
</dbReference>
<evidence type="ECO:0000256" key="3">
    <source>
        <dbReference type="ARBA" id="ARBA00022553"/>
    </source>
</evidence>
<dbReference type="InterPro" id="IPR008984">
    <property type="entry name" value="SMAD_FHA_dom_sf"/>
</dbReference>
<dbReference type="InterPro" id="IPR005467">
    <property type="entry name" value="His_kinase_dom"/>
</dbReference>
<evidence type="ECO:0000256" key="2">
    <source>
        <dbReference type="ARBA" id="ARBA00012438"/>
    </source>
</evidence>
<dbReference type="AlphaFoldDB" id="A0A1P8WAP8"/>
<dbReference type="PROSITE" id="PS50109">
    <property type="entry name" value="HIS_KIN"/>
    <property type="match status" value="1"/>
</dbReference>
<dbReference type="CDD" id="cd00060">
    <property type="entry name" value="FHA"/>
    <property type="match status" value="1"/>
</dbReference>
<dbReference type="Gene3D" id="3.30.565.10">
    <property type="entry name" value="Histidine kinase-like ATPase, C-terminal domain"/>
    <property type="match status" value="1"/>
</dbReference>
<dbReference type="KEGG" id="fmr:Fuma_00705"/>
<dbReference type="STRING" id="1891926.Fuma_00705"/>
<evidence type="ECO:0000313" key="11">
    <source>
        <dbReference type="EMBL" id="APZ91119.1"/>
    </source>
</evidence>
<dbReference type="GO" id="GO:0005524">
    <property type="term" value="F:ATP binding"/>
    <property type="evidence" value="ECO:0007669"/>
    <property type="project" value="UniProtKB-KW"/>
</dbReference>
<proteinExistence type="predicted"/>
<dbReference type="InterPro" id="IPR036890">
    <property type="entry name" value="HATPase_C_sf"/>
</dbReference>
<gene>
    <name evidence="11" type="primary">zraS_1</name>
    <name evidence="11" type="ORF">Fuma_00705</name>
</gene>
<organism evidence="11 12">
    <name type="scientific">Fuerstiella marisgermanici</name>
    <dbReference type="NCBI Taxonomy" id="1891926"/>
    <lineage>
        <taxon>Bacteria</taxon>
        <taxon>Pseudomonadati</taxon>
        <taxon>Planctomycetota</taxon>
        <taxon>Planctomycetia</taxon>
        <taxon>Planctomycetales</taxon>
        <taxon>Planctomycetaceae</taxon>
        <taxon>Fuerstiella</taxon>
    </lineage>
</organism>
<evidence type="ECO:0000256" key="4">
    <source>
        <dbReference type="ARBA" id="ARBA00022679"/>
    </source>
</evidence>
<protein>
    <recommendedName>
        <fullName evidence="2">histidine kinase</fullName>
        <ecNumber evidence="2">2.7.13.3</ecNumber>
    </recommendedName>
</protein>
<dbReference type="SUPFAM" id="SSF55874">
    <property type="entry name" value="ATPase domain of HSP90 chaperone/DNA topoisomerase II/histidine kinase"/>
    <property type="match status" value="1"/>
</dbReference>
<keyword evidence="6" id="KW-0418">Kinase</keyword>
<dbReference type="Gene3D" id="1.10.287.130">
    <property type="match status" value="1"/>
</dbReference>
<keyword evidence="3" id="KW-0597">Phosphoprotein</keyword>
<evidence type="ECO:0000259" key="10">
    <source>
        <dbReference type="PROSITE" id="PS50109"/>
    </source>
</evidence>
<keyword evidence="7" id="KW-0067">ATP-binding</keyword>
<feature type="domain" description="Histidine kinase" evidence="10">
    <location>
        <begin position="341"/>
        <end position="555"/>
    </location>
</feature>
<keyword evidence="8" id="KW-0902">Two-component regulatory system</keyword>
<evidence type="ECO:0000256" key="1">
    <source>
        <dbReference type="ARBA" id="ARBA00000085"/>
    </source>
</evidence>
<evidence type="ECO:0000256" key="6">
    <source>
        <dbReference type="ARBA" id="ARBA00022777"/>
    </source>
</evidence>
<dbReference type="SUPFAM" id="SSF47384">
    <property type="entry name" value="Homodimeric domain of signal transducing histidine kinase"/>
    <property type="match status" value="1"/>
</dbReference>
<comment type="catalytic activity">
    <reaction evidence="1">
        <text>ATP + protein L-histidine = ADP + protein N-phospho-L-histidine.</text>
        <dbReference type="EC" id="2.7.13.3"/>
    </reaction>
</comment>
<dbReference type="Gene3D" id="3.30.450.40">
    <property type="match status" value="1"/>
</dbReference>
<evidence type="ECO:0000259" key="9">
    <source>
        <dbReference type="PROSITE" id="PS50006"/>
    </source>
</evidence>
<reference evidence="11 12" key="1">
    <citation type="journal article" date="2016" name="Front. Microbiol.">
        <title>Fuerstia marisgermanicae gen. nov., sp. nov., an Unusual Member of the Phylum Planctomycetes from the German Wadden Sea.</title>
        <authorList>
            <person name="Kohn T."/>
            <person name="Heuer A."/>
            <person name="Jogler M."/>
            <person name="Vollmers J."/>
            <person name="Boedeker C."/>
            <person name="Bunk B."/>
            <person name="Rast P."/>
            <person name="Borchert D."/>
            <person name="Glockner I."/>
            <person name="Freese H.M."/>
            <person name="Klenk H.P."/>
            <person name="Overmann J."/>
            <person name="Kaster A.K."/>
            <person name="Rohde M."/>
            <person name="Wiegand S."/>
            <person name="Jogler C."/>
        </authorList>
    </citation>
    <scope>NUCLEOTIDE SEQUENCE [LARGE SCALE GENOMIC DNA]</scope>
    <source>
        <strain evidence="11 12">NH11</strain>
    </source>
</reference>
<dbReference type="Pfam" id="PF00498">
    <property type="entry name" value="FHA"/>
    <property type="match status" value="1"/>
</dbReference>
<dbReference type="InterPro" id="IPR029016">
    <property type="entry name" value="GAF-like_dom_sf"/>
</dbReference>
<dbReference type="PRINTS" id="PR00344">
    <property type="entry name" value="BCTRLSENSOR"/>
</dbReference>
<dbReference type="InterPro" id="IPR000253">
    <property type="entry name" value="FHA_dom"/>
</dbReference>
<keyword evidence="12" id="KW-1185">Reference proteome</keyword>
<dbReference type="PROSITE" id="PS50006">
    <property type="entry name" value="FHA_DOMAIN"/>
    <property type="match status" value="1"/>
</dbReference>
<evidence type="ECO:0000256" key="7">
    <source>
        <dbReference type="ARBA" id="ARBA00022840"/>
    </source>
</evidence>
<keyword evidence="4 11" id="KW-0808">Transferase</keyword>
<dbReference type="CDD" id="cd00082">
    <property type="entry name" value="HisKA"/>
    <property type="match status" value="1"/>
</dbReference>
<dbReference type="Pfam" id="PF01590">
    <property type="entry name" value="GAF"/>
    <property type="match status" value="1"/>
</dbReference>
<name>A0A1P8WAP8_9PLAN</name>
<evidence type="ECO:0000313" key="12">
    <source>
        <dbReference type="Proteomes" id="UP000187735"/>
    </source>
</evidence>
<accession>A0A1P8WAP8</accession>
<keyword evidence="5" id="KW-0547">Nucleotide-binding</keyword>
<dbReference type="GO" id="GO:0000155">
    <property type="term" value="F:phosphorelay sensor kinase activity"/>
    <property type="evidence" value="ECO:0007669"/>
    <property type="project" value="InterPro"/>
</dbReference>
<sequence>MSHATLLIVTGPNRGARFDVEPDGDDTIIGRSVGTRIRVDDTEMSRRHARVFYDGRDFRLQDLNSANGTYVNGRRQSDVILHHGDSLRLGNTRLTFQTAVDQSTPATPSNSVHFVDDSKSGQHSAIIQQLHAASGSSESVWPDRRSGLELLYQVAEELVHPTHATPALLHRILCLTLDAVRADRGCILLRESTGGELTPIVFHRRGASDDANEQMPISRTITGYVLQHGKAVRTSDASVDTRFDGGNSILSSGIREAICAPMRGQEELIGVIYLDITTHLTTDATVARAPTDASKGRLTDEHLRSVLAVARQSALAVEARRFHDAFLKAERFAAMGQTITVLSHHIKNILQGVKGGGFLIQTGLDKSDEEMIRQGWGIIERNQNRINQLVMDMLSFSKERMPVLKADNLNKVCEEVAELARTTASENDVSFEFRPGEHVPLAEFDHEGIHRAVLNIVINAIDAVSERDDGIVVLQTSYDRGTDVMLVAVTDNGPGIPKEQRQVVFNVFESSKGSRGTGIGLPVSRKIIREHGGKIKIEGAPGEGTRFVLSWPRGNPKTETIRLDGMTEVSD</sequence>
<dbReference type="SMART" id="SM00387">
    <property type="entry name" value="HATPase_c"/>
    <property type="match status" value="1"/>
</dbReference>
<dbReference type="SUPFAM" id="SSF49879">
    <property type="entry name" value="SMAD/FHA domain"/>
    <property type="match status" value="1"/>
</dbReference>
<dbReference type="Proteomes" id="UP000187735">
    <property type="component" value="Chromosome"/>
</dbReference>
<dbReference type="InterPro" id="IPR036097">
    <property type="entry name" value="HisK_dim/P_sf"/>
</dbReference>
<dbReference type="EC" id="2.7.13.3" evidence="2"/>
<dbReference type="OrthoDB" id="9765274at2"/>
<dbReference type="InterPro" id="IPR003594">
    <property type="entry name" value="HATPase_dom"/>
</dbReference>
<dbReference type="PANTHER" id="PTHR43065:SF10">
    <property type="entry name" value="PEROXIDE STRESS-ACTIVATED HISTIDINE KINASE MAK3"/>
    <property type="match status" value="1"/>
</dbReference>
<dbReference type="InterPro" id="IPR003661">
    <property type="entry name" value="HisK_dim/P_dom"/>
</dbReference>
<dbReference type="SMART" id="SM00240">
    <property type="entry name" value="FHA"/>
    <property type="match status" value="1"/>
</dbReference>
<dbReference type="CDD" id="cd00075">
    <property type="entry name" value="HATPase"/>
    <property type="match status" value="1"/>
</dbReference>
<dbReference type="RefSeq" id="WP_077022929.1">
    <property type="nucleotide sequence ID" value="NZ_CP017641.1"/>
</dbReference>